<dbReference type="EMBL" id="BBQY01000011">
    <property type="protein sequence ID" value="GBH30995.1"/>
    <property type="molecule type" value="Genomic_DNA"/>
</dbReference>
<dbReference type="PANTHER" id="PTHR43767:SF1">
    <property type="entry name" value="NONRIBOSOMAL PEPTIDE SYNTHASE PES1 (EUROFUNG)-RELATED"/>
    <property type="match status" value="1"/>
</dbReference>
<dbReference type="InterPro" id="IPR025110">
    <property type="entry name" value="AMP-bd_C"/>
</dbReference>
<dbReference type="PANTHER" id="PTHR43767">
    <property type="entry name" value="LONG-CHAIN-FATTY-ACID--COA LIGASE"/>
    <property type="match status" value="1"/>
</dbReference>
<dbReference type="Pfam" id="PF13193">
    <property type="entry name" value="AMP-binding_C"/>
    <property type="match status" value="1"/>
</dbReference>
<dbReference type="Gene3D" id="3.30.300.30">
    <property type="match status" value="1"/>
</dbReference>
<dbReference type="Proteomes" id="UP000290975">
    <property type="component" value="Unassembled WGS sequence"/>
</dbReference>
<dbReference type="InterPro" id="IPR042099">
    <property type="entry name" value="ANL_N_sf"/>
</dbReference>
<dbReference type="SUPFAM" id="SSF56801">
    <property type="entry name" value="Acetyl-CoA synthetase-like"/>
    <property type="match status" value="1"/>
</dbReference>
<reference evidence="3 4" key="1">
    <citation type="submission" date="2014-12" db="EMBL/GenBank/DDBJ databases">
        <title>Whole genome sequencing of Sphingobium xenophagum OW59.</title>
        <authorList>
            <person name="Ohta Y."/>
            <person name="Nishi S."/>
            <person name="Hatada Y."/>
        </authorList>
    </citation>
    <scope>NUCLEOTIDE SEQUENCE [LARGE SCALE GENOMIC DNA]</scope>
    <source>
        <strain evidence="3 4">OW59</strain>
    </source>
</reference>
<proteinExistence type="predicted"/>
<dbReference type="AlphaFoldDB" id="A0A401J310"/>
<dbReference type="Pfam" id="PF00501">
    <property type="entry name" value="AMP-binding"/>
    <property type="match status" value="1"/>
</dbReference>
<dbReference type="Gene3D" id="3.40.50.12780">
    <property type="entry name" value="N-terminal domain of ligase-like"/>
    <property type="match status" value="1"/>
</dbReference>
<evidence type="ECO:0000259" key="1">
    <source>
        <dbReference type="Pfam" id="PF00501"/>
    </source>
</evidence>
<organism evidence="3 4">
    <name type="scientific">Sphingobium xenophagum</name>
    <dbReference type="NCBI Taxonomy" id="121428"/>
    <lineage>
        <taxon>Bacteria</taxon>
        <taxon>Pseudomonadati</taxon>
        <taxon>Pseudomonadota</taxon>
        <taxon>Alphaproteobacteria</taxon>
        <taxon>Sphingomonadales</taxon>
        <taxon>Sphingomonadaceae</taxon>
        <taxon>Sphingobium</taxon>
    </lineage>
</organism>
<protein>
    <recommendedName>
        <fullName evidence="5">Fatty-acyl-CoA synthase</fullName>
    </recommendedName>
</protein>
<comment type="caution">
    <text evidence="3">The sequence shown here is derived from an EMBL/GenBank/DDBJ whole genome shotgun (WGS) entry which is preliminary data.</text>
</comment>
<gene>
    <name evidence="3" type="ORF">MBESOW_P2255</name>
</gene>
<dbReference type="PROSITE" id="PS00455">
    <property type="entry name" value="AMP_BINDING"/>
    <property type="match status" value="1"/>
</dbReference>
<dbReference type="InterPro" id="IPR020845">
    <property type="entry name" value="AMP-binding_CS"/>
</dbReference>
<dbReference type="InterPro" id="IPR050237">
    <property type="entry name" value="ATP-dep_AMP-bd_enzyme"/>
</dbReference>
<evidence type="ECO:0000259" key="2">
    <source>
        <dbReference type="Pfam" id="PF13193"/>
    </source>
</evidence>
<dbReference type="InterPro" id="IPR000873">
    <property type="entry name" value="AMP-dep_synth/lig_dom"/>
</dbReference>
<evidence type="ECO:0000313" key="3">
    <source>
        <dbReference type="EMBL" id="GBH30995.1"/>
    </source>
</evidence>
<evidence type="ECO:0008006" key="5">
    <source>
        <dbReference type="Google" id="ProtNLM"/>
    </source>
</evidence>
<dbReference type="InterPro" id="IPR045851">
    <property type="entry name" value="AMP-bd_C_sf"/>
</dbReference>
<keyword evidence="4" id="KW-1185">Reference proteome</keyword>
<evidence type="ECO:0000313" key="4">
    <source>
        <dbReference type="Proteomes" id="UP000290975"/>
    </source>
</evidence>
<feature type="domain" description="AMP-dependent synthetase/ligase" evidence="1">
    <location>
        <begin position="16"/>
        <end position="382"/>
    </location>
</feature>
<accession>A0A401J310</accession>
<feature type="domain" description="AMP-binding enzyme C-terminal" evidence="2">
    <location>
        <begin position="432"/>
        <end position="507"/>
    </location>
</feature>
<sequence>MATGSARRSMRLVDYFQRAVERDGNQIAFQDELVSVTYREADESSFKVAAGLQAADLVDQHKVAVLCPNSAEAFVVVLGIIRSGAVWVPLNVRNTAQVNAAFLKGADCVCLFYHSSLSADVQEILEFNPQLEAVCIDDKPLRDHRTLEAFTADTATEVRGAPDDPDALLMILPTGGTTGRSKAVMITNQVWESVVATCLSCLKPHERTAWLVAGPMTHGAGIVGLMMMPAAPTYVILRKPDAKGVIDTLENSRITHLFIPPTLLNMVMEHENVSTRDFSSLEKMVISASPIAPDKLRKAVAIFGDAVCESYGQAEAMMFLTFLSNHDLRTIAPGQALDRFASCGRATLGARVEIMDDEGNVLPPLQKGEIVAQGSFVFPGYYKNDEATAEVSTHGWHHTGDVGYKDEQGFFYVLDRKKDMIVTGGFNVFSAEVEAAIISHTSVRECVVIGVPDERWGEAVKAVVELIDGGQLDEAAVQALVRKRLGGVHTPKSVEFWPVLPRSPNGKILKSDVRAHFWRGRDRYVG</sequence>
<name>A0A401J310_SPHXE</name>
<dbReference type="GO" id="GO:0016878">
    <property type="term" value="F:acid-thiol ligase activity"/>
    <property type="evidence" value="ECO:0007669"/>
    <property type="project" value="UniProtKB-ARBA"/>
</dbReference>